<dbReference type="PANTHER" id="PTHR43625">
    <property type="entry name" value="AFLATOXIN B1 ALDEHYDE REDUCTASE"/>
    <property type="match status" value="1"/>
</dbReference>
<evidence type="ECO:0000313" key="4">
    <source>
        <dbReference type="Proteomes" id="UP000217895"/>
    </source>
</evidence>
<dbReference type="CDD" id="cd19088">
    <property type="entry name" value="AKR_AKR13B1"/>
    <property type="match status" value="1"/>
</dbReference>
<dbReference type="InterPro" id="IPR023210">
    <property type="entry name" value="NADP_OxRdtase_dom"/>
</dbReference>
<keyword evidence="1" id="KW-0560">Oxidoreductase</keyword>
<proteinExistence type="predicted"/>
<dbReference type="InterPro" id="IPR036812">
    <property type="entry name" value="NAD(P)_OxRdtase_dom_sf"/>
</dbReference>
<evidence type="ECO:0000259" key="2">
    <source>
        <dbReference type="Pfam" id="PF00248"/>
    </source>
</evidence>
<dbReference type="Proteomes" id="UP000217895">
    <property type="component" value="Chromosome"/>
</dbReference>
<dbReference type="AlphaFoldDB" id="A0A1Z4JGW9"/>
<dbReference type="EMBL" id="AP018203">
    <property type="protein sequence ID" value="BAY56014.1"/>
    <property type="molecule type" value="Genomic_DNA"/>
</dbReference>
<dbReference type="GO" id="GO:0016491">
    <property type="term" value="F:oxidoreductase activity"/>
    <property type="evidence" value="ECO:0007669"/>
    <property type="project" value="UniProtKB-KW"/>
</dbReference>
<sequence length="301" mass="33266">MATQDKVAELAHLRELGNTREMVFPIGLGGMPMSIRDRPSESQAIATIHRALELGVTLIDTADAYCIDESDKHHNEKLIYKALQQYSGDKSQVMVATKGGLMRPDGAWTQNGNPDHLRQTIRESFEALGGDQPIDIWQYHSPDPNYSIAQALTPAKEAVHQGIVRYVGVSNFSVEQIKQARDVVEIVSVQNQYNPWHRNPEYDGVLEYCEAEGITFLPWSPLGGSQRVSQLKEIHGISDLANEKNISIYSLILAWMLSKSPCIVPIPGASKPESIADSVKAAEVRLDPQEIAIVEDAIAQV</sequence>
<dbReference type="PANTHER" id="PTHR43625:SF40">
    <property type="entry name" value="ALDO-KETO REDUCTASE YAKC [NADP(+)]"/>
    <property type="match status" value="1"/>
</dbReference>
<dbReference type="InterPro" id="IPR050791">
    <property type="entry name" value="Aldo-Keto_reductase"/>
</dbReference>
<evidence type="ECO:0000313" key="3">
    <source>
        <dbReference type="EMBL" id="BAY56014.1"/>
    </source>
</evidence>
<dbReference type="SUPFAM" id="SSF51430">
    <property type="entry name" value="NAD(P)-linked oxidoreductase"/>
    <property type="match status" value="1"/>
</dbReference>
<dbReference type="GO" id="GO:0005737">
    <property type="term" value="C:cytoplasm"/>
    <property type="evidence" value="ECO:0007669"/>
    <property type="project" value="TreeGrafter"/>
</dbReference>
<gene>
    <name evidence="3" type="ORF">NIES2135_28420</name>
</gene>
<name>A0A1Z4JGW9_LEPBY</name>
<feature type="domain" description="NADP-dependent oxidoreductase" evidence="2">
    <location>
        <begin position="25"/>
        <end position="297"/>
    </location>
</feature>
<evidence type="ECO:0000256" key="1">
    <source>
        <dbReference type="ARBA" id="ARBA00023002"/>
    </source>
</evidence>
<organism evidence="3 4">
    <name type="scientific">Leptolyngbya boryana NIES-2135</name>
    <dbReference type="NCBI Taxonomy" id="1973484"/>
    <lineage>
        <taxon>Bacteria</taxon>
        <taxon>Bacillati</taxon>
        <taxon>Cyanobacteriota</taxon>
        <taxon>Cyanophyceae</taxon>
        <taxon>Leptolyngbyales</taxon>
        <taxon>Leptolyngbyaceae</taxon>
        <taxon>Leptolyngbya group</taxon>
        <taxon>Leptolyngbya</taxon>
    </lineage>
</organism>
<dbReference type="Gene3D" id="3.20.20.100">
    <property type="entry name" value="NADP-dependent oxidoreductase domain"/>
    <property type="match status" value="1"/>
</dbReference>
<reference evidence="3 4" key="1">
    <citation type="submission" date="2017-06" db="EMBL/GenBank/DDBJ databases">
        <title>Genome sequencing of cyanobaciteial culture collection at National Institute for Environmental Studies (NIES).</title>
        <authorList>
            <person name="Hirose Y."/>
            <person name="Shimura Y."/>
            <person name="Fujisawa T."/>
            <person name="Nakamura Y."/>
            <person name="Kawachi M."/>
        </authorList>
    </citation>
    <scope>NUCLEOTIDE SEQUENCE [LARGE SCALE GENOMIC DNA]</scope>
    <source>
        <strain evidence="3 4">NIES-2135</strain>
    </source>
</reference>
<keyword evidence="4" id="KW-1185">Reference proteome</keyword>
<dbReference type="Pfam" id="PF00248">
    <property type="entry name" value="Aldo_ket_red"/>
    <property type="match status" value="1"/>
</dbReference>
<protein>
    <submittedName>
        <fullName evidence="3">NADP-dependent oxidoreductase domain protein</fullName>
    </submittedName>
</protein>
<accession>A0A1Z4JGW9</accession>